<dbReference type="PRINTS" id="PR00690">
    <property type="entry name" value="ADHESNFAMILY"/>
</dbReference>
<protein>
    <submittedName>
        <fullName evidence="6">Zinc ABC transporter substrate-binding protein</fullName>
    </submittedName>
</protein>
<organism evidence="6 7">
    <name type="scientific">Actinocorallia longicatena</name>
    <dbReference type="NCBI Taxonomy" id="111803"/>
    <lineage>
        <taxon>Bacteria</taxon>
        <taxon>Bacillati</taxon>
        <taxon>Actinomycetota</taxon>
        <taxon>Actinomycetes</taxon>
        <taxon>Streptosporangiales</taxon>
        <taxon>Thermomonosporaceae</taxon>
        <taxon>Actinocorallia</taxon>
    </lineage>
</organism>
<evidence type="ECO:0000256" key="2">
    <source>
        <dbReference type="ARBA" id="ARBA00022448"/>
    </source>
</evidence>
<dbReference type="RefSeq" id="WP_344837684.1">
    <property type="nucleotide sequence ID" value="NZ_BAAAUV010000032.1"/>
</dbReference>
<gene>
    <name evidence="6" type="ORF">GCM10010468_72110</name>
</gene>
<dbReference type="PRINTS" id="PR00691">
    <property type="entry name" value="ADHESINB"/>
</dbReference>
<feature type="chain" id="PRO_5045748553" evidence="5">
    <location>
        <begin position="21"/>
        <end position="307"/>
    </location>
</feature>
<dbReference type="InterPro" id="IPR006128">
    <property type="entry name" value="Lipoprotein_PsaA-like"/>
</dbReference>
<dbReference type="PROSITE" id="PS51257">
    <property type="entry name" value="PROKAR_LIPOPROTEIN"/>
    <property type="match status" value="1"/>
</dbReference>
<dbReference type="PANTHER" id="PTHR42953">
    <property type="entry name" value="HIGH-AFFINITY ZINC UPTAKE SYSTEM PROTEIN ZNUA-RELATED"/>
    <property type="match status" value="1"/>
</dbReference>
<accession>A0ABP6QRU0</accession>
<evidence type="ECO:0000313" key="7">
    <source>
        <dbReference type="Proteomes" id="UP001501237"/>
    </source>
</evidence>
<dbReference type="Gene3D" id="3.40.50.1980">
    <property type="entry name" value="Nitrogenase molybdenum iron protein domain"/>
    <property type="match status" value="2"/>
</dbReference>
<name>A0ABP6QRU0_9ACTN</name>
<sequence>MNRRALIAASLTAALLTTTAACGGGADSADGRLPVVASFYPVAWLAERIGGANVSVSTLTKPGAEPHDLELSPRQVAQITDTKLTVYVKGVQPAVDDAVSQHAGDRALDAASLVKTLPAAPEPEGEEEEEGHADVAYDPHVWLDPARMAVIATALGDRLAEADPGHAAGYKADAAKLASELTALDGAFAGGLKNCTAREFVTAHSAFGYLADRYGLKQIGIAGIDPEAEPSPRRLAELRDEIKRTGVTTVFTETLVSPKIAQTLADSAGVETAVLDPVEGVRPGSSDDYLTIQNRNLSALGTALGCK</sequence>
<comment type="caution">
    <text evidence="6">The sequence shown here is derived from an EMBL/GenBank/DDBJ whole genome shotgun (WGS) entry which is preliminary data.</text>
</comment>
<keyword evidence="3 5" id="KW-0732">Signal</keyword>
<comment type="similarity">
    <text evidence="1 4">Belongs to the bacterial solute-binding protein 9 family.</text>
</comment>
<dbReference type="Proteomes" id="UP001501237">
    <property type="component" value="Unassembled WGS sequence"/>
</dbReference>
<evidence type="ECO:0000256" key="3">
    <source>
        <dbReference type="ARBA" id="ARBA00022729"/>
    </source>
</evidence>
<dbReference type="InterPro" id="IPR006127">
    <property type="entry name" value="ZnuA-like"/>
</dbReference>
<dbReference type="EMBL" id="BAAAUV010000032">
    <property type="protein sequence ID" value="GAA3237302.1"/>
    <property type="molecule type" value="Genomic_DNA"/>
</dbReference>
<evidence type="ECO:0000256" key="5">
    <source>
        <dbReference type="SAM" id="SignalP"/>
    </source>
</evidence>
<keyword evidence="2 4" id="KW-0813">Transport</keyword>
<dbReference type="Pfam" id="PF01297">
    <property type="entry name" value="ZnuA"/>
    <property type="match status" value="1"/>
</dbReference>
<dbReference type="PANTHER" id="PTHR42953:SF3">
    <property type="entry name" value="HIGH-AFFINITY ZINC UPTAKE SYSTEM PROTEIN ZNUA"/>
    <property type="match status" value="1"/>
</dbReference>
<reference evidence="7" key="1">
    <citation type="journal article" date="2019" name="Int. J. Syst. Evol. Microbiol.">
        <title>The Global Catalogue of Microorganisms (GCM) 10K type strain sequencing project: providing services to taxonomists for standard genome sequencing and annotation.</title>
        <authorList>
            <consortium name="The Broad Institute Genomics Platform"/>
            <consortium name="The Broad Institute Genome Sequencing Center for Infectious Disease"/>
            <person name="Wu L."/>
            <person name="Ma J."/>
        </authorList>
    </citation>
    <scope>NUCLEOTIDE SEQUENCE [LARGE SCALE GENOMIC DNA]</scope>
    <source>
        <strain evidence="7">JCM 9377</strain>
    </source>
</reference>
<dbReference type="InterPro" id="IPR050492">
    <property type="entry name" value="Bact_metal-bind_prot9"/>
</dbReference>
<proteinExistence type="inferred from homology"/>
<evidence type="ECO:0000313" key="6">
    <source>
        <dbReference type="EMBL" id="GAA3237302.1"/>
    </source>
</evidence>
<dbReference type="SUPFAM" id="SSF53807">
    <property type="entry name" value="Helical backbone' metal receptor"/>
    <property type="match status" value="1"/>
</dbReference>
<keyword evidence="7" id="KW-1185">Reference proteome</keyword>
<evidence type="ECO:0000256" key="1">
    <source>
        <dbReference type="ARBA" id="ARBA00011028"/>
    </source>
</evidence>
<feature type="signal peptide" evidence="5">
    <location>
        <begin position="1"/>
        <end position="20"/>
    </location>
</feature>
<evidence type="ECO:0000256" key="4">
    <source>
        <dbReference type="RuleBase" id="RU003512"/>
    </source>
</evidence>
<dbReference type="InterPro" id="IPR006129">
    <property type="entry name" value="AdhesinB"/>
</dbReference>